<proteinExistence type="predicted"/>
<evidence type="ECO:0000313" key="2">
    <source>
        <dbReference type="Proteomes" id="UP001056120"/>
    </source>
</evidence>
<accession>A0ACB9E5W0</accession>
<dbReference type="EMBL" id="CM042035">
    <property type="protein sequence ID" value="KAI3754309.1"/>
    <property type="molecule type" value="Genomic_DNA"/>
</dbReference>
<evidence type="ECO:0000313" key="1">
    <source>
        <dbReference type="EMBL" id="KAI3754309.1"/>
    </source>
</evidence>
<reference evidence="1 2" key="2">
    <citation type="journal article" date="2022" name="Mol. Ecol. Resour.">
        <title>The genomes of chicory, endive, great burdock and yacon provide insights into Asteraceae paleo-polyploidization history and plant inulin production.</title>
        <authorList>
            <person name="Fan W."/>
            <person name="Wang S."/>
            <person name="Wang H."/>
            <person name="Wang A."/>
            <person name="Jiang F."/>
            <person name="Liu H."/>
            <person name="Zhao H."/>
            <person name="Xu D."/>
            <person name="Zhang Y."/>
        </authorList>
    </citation>
    <scope>NUCLEOTIDE SEQUENCE [LARGE SCALE GENOMIC DNA]</scope>
    <source>
        <strain evidence="2">cv. Yunnan</strain>
        <tissue evidence="1">Leaves</tissue>
    </source>
</reference>
<gene>
    <name evidence="1" type="ORF">L1987_54091</name>
</gene>
<protein>
    <submittedName>
        <fullName evidence="1">Uncharacterized protein</fullName>
    </submittedName>
</protein>
<dbReference type="Proteomes" id="UP001056120">
    <property type="component" value="Linkage Group LG18"/>
</dbReference>
<name>A0ACB9E5W0_9ASTR</name>
<reference evidence="2" key="1">
    <citation type="journal article" date="2022" name="Mol. Ecol. Resour.">
        <title>The genomes of chicory, endive, great burdock and yacon provide insights into Asteraceae palaeo-polyploidization history and plant inulin production.</title>
        <authorList>
            <person name="Fan W."/>
            <person name="Wang S."/>
            <person name="Wang H."/>
            <person name="Wang A."/>
            <person name="Jiang F."/>
            <person name="Liu H."/>
            <person name="Zhao H."/>
            <person name="Xu D."/>
            <person name="Zhang Y."/>
        </authorList>
    </citation>
    <scope>NUCLEOTIDE SEQUENCE [LARGE SCALE GENOMIC DNA]</scope>
    <source>
        <strain evidence="2">cv. Yunnan</strain>
    </source>
</reference>
<organism evidence="1 2">
    <name type="scientific">Smallanthus sonchifolius</name>
    <dbReference type="NCBI Taxonomy" id="185202"/>
    <lineage>
        <taxon>Eukaryota</taxon>
        <taxon>Viridiplantae</taxon>
        <taxon>Streptophyta</taxon>
        <taxon>Embryophyta</taxon>
        <taxon>Tracheophyta</taxon>
        <taxon>Spermatophyta</taxon>
        <taxon>Magnoliopsida</taxon>
        <taxon>eudicotyledons</taxon>
        <taxon>Gunneridae</taxon>
        <taxon>Pentapetalae</taxon>
        <taxon>asterids</taxon>
        <taxon>campanulids</taxon>
        <taxon>Asterales</taxon>
        <taxon>Asteraceae</taxon>
        <taxon>Asteroideae</taxon>
        <taxon>Heliantheae alliance</taxon>
        <taxon>Millerieae</taxon>
        <taxon>Smallanthus</taxon>
    </lineage>
</organism>
<sequence length="66" mass="7827">MKEMKVSQHISFDDIKVTQTLHDNIDDCIVFISLENYDFIFQQDTMMGVLPSRRTSLIRILFYIVL</sequence>
<keyword evidence="2" id="KW-1185">Reference proteome</keyword>
<comment type="caution">
    <text evidence="1">The sequence shown here is derived from an EMBL/GenBank/DDBJ whole genome shotgun (WGS) entry which is preliminary data.</text>
</comment>